<proteinExistence type="predicted"/>
<dbReference type="OrthoDB" id="1433719at2"/>
<dbReference type="AlphaFoldDB" id="A0A3D9CT62"/>
<protein>
    <recommendedName>
        <fullName evidence="3">SGNH/GDSL hydrolase family protein</fullName>
    </recommendedName>
</protein>
<organism evidence="1 2">
    <name type="scientific">Chryseobacterium flavum</name>
    <dbReference type="NCBI Taxonomy" id="415851"/>
    <lineage>
        <taxon>Bacteria</taxon>
        <taxon>Pseudomonadati</taxon>
        <taxon>Bacteroidota</taxon>
        <taxon>Flavobacteriia</taxon>
        <taxon>Flavobacteriales</taxon>
        <taxon>Weeksellaceae</taxon>
        <taxon>Chryseobacterium group</taxon>
        <taxon>Chryseobacterium</taxon>
    </lineage>
</organism>
<sequence>MKKFIIKIVPYVIVVFILLAVLGSYADGNTDDNYMHFAVKKPQNIILGDSRGSQGIVPAILKTKLSRDFDNFSLNIMESPYGPVYLKALKRKLDPETQNGIFILTVNPWSLSAGKNIKSVRDLPEEKSPLNDMYSYDSAPNYEYLLKHYRRSWFKIYTEREAVGRSNTFLHEDGWMEVSVNMHTDSVKIRTDNKIKFYKGLAQQVELSQERLRAFDEIISYLRNRGTVYVVRIPASEGLMTLENSKYSGFSTLLKDISHKQNVRFFDFSENPADFVYTDGNHMYKESSKFLTSRIADSIKAVNKNLK</sequence>
<evidence type="ECO:0000313" key="2">
    <source>
        <dbReference type="Proteomes" id="UP000256769"/>
    </source>
</evidence>
<evidence type="ECO:0000313" key="1">
    <source>
        <dbReference type="EMBL" id="REC68889.1"/>
    </source>
</evidence>
<accession>A0A3D9CT62</accession>
<name>A0A3D9CT62_9FLAO</name>
<gene>
    <name evidence="1" type="ORF">DRF59_03080</name>
</gene>
<reference evidence="1 2" key="1">
    <citation type="journal article" date="2007" name="Int. J. Syst. Evol. Microbiol.">
        <title>Chryseobacterium flavum sp. nov., isolated from polluted soil.</title>
        <authorList>
            <person name="Zhou Y."/>
            <person name="Dong J."/>
            <person name="Wang X."/>
            <person name="Huang X."/>
            <person name="Zhang K.Y."/>
            <person name="Zhang Y.Q."/>
            <person name="Guo Y.F."/>
            <person name="Lai R."/>
            <person name="Li W.J."/>
        </authorList>
    </citation>
    <scope>NUCLEOTIDE SEQUENCE [LARGE SCALE GENOMIC DNA]</scope>
    <source>
        <strain evidence="1 2">KCTC 12877</strain>
    </source>
</reference>
<dbReference type="RefSeq" id="WP_115956818.1">
    <property type="nucleotide sequence ID" value="NZ_CBCRVL010000005.1"/>
</dbReference>
<dbReference type="EMBL" id="QNUE01000002">
    <property type="protein sequence ID" value="REC68889.1"/>
    <property type="molecule type" value="Genomic_DNA"/>
</dbReference>
<comment type="caution">
    <text evidence="1">The sequence shown here is derived from an EMBL/GenBank/DDBJ whole genome shotgun (WGS) entry which is preliminary data.</text>
</comment>
<keyword evidence="2" id="KW-1185">Reference proteome</keyword>
<dbReference type="Proteomes" id="UP000256769">
    <property type="component" value="Unassembled WGS sequence"/>
</dbReference>
<evidence type="ECO:0008006" key="3">
    <source>
        <dbReference type="Google" id="ProtNLM"/>
    </source>
</evidence>